<dbReference type="SUPFAM" id="SSF103473">
    <property type="entry name" value="MFS general substrate transporter"/>
    <property type="match status" value="1"/>
</dbReference>
<protein>
    <submittedName>
        <fullName evidence="7">MFS transporter</fullName>
    </submittedName>
</protein>
<dbReference type="SUPFAM" id="SSF54909">
    <property type="entry name" value="Dimeric alpha+beta barrel"/>
    <property type="match status" value="1"/>
</dbReference>
<evidence type="ECO:0000256" key="2">
    <source>
        <dbReference type="ARBA" id="ARBA00022448"/>
    </source>
</evidence>
<dbReference type="PROSITE" id="PS50850">
    <property type="entry name" value="MFS"/>
    <property type="match status" value="1"/>
</dbReference>
<dbReference type="InterPro" id="IPR036259">
    <property type="entry name" value="MFS_trans_sf"/>
</dbReference>
<keyword evidence="4" id="KW-0812">Transmembrane</keyword>
<evidence type="ECO:0000313" key="8">
    <source>
        <dbReference type="Proteomes" id="UP000244384"/>
    </source>
</evidence>
<dbReference type="Gene3D" id="1.20.1250.20">
    <property type="entry name" value="MFS general substrate transporter like domains"/>
    <property type="match status" value="1"/>
</dbReference>
<accession>A0A5F2ETA4</accession>
<dbReference type="Pfam" id="PF05977">
    <property type="entry name" value="MFS_3"/>
    <property type="match status" value="1"/>
</dbReference>
<organism evidence="7 8">
    <name type="scientific">Aeromicrobium chenweiae</name>
    <dbReference type="NCBI Taxonomy" id="2079793"/>
    <lineage>
        <taxon>Bacteria</taxon>
        <taxon>Bacillati</taxon>
        <taxon>Actinomycetota</taxon>
        <taxon>Actinomycetes</taxon>
        <taxon>Propionibacteriales</taxon>
        <taxon>Nocardioidaceae</taxon>
        <taxon>Aeromicrobium</taxon>
    </lineage>
</organism>
<dbReference type="Proteomes" id="UP000244384">
    <property type="component" value="Chromosome"/>
</dbReference>
<dbReference type="AlphaFoldDB" id="A0A2S0WKL0"/>
<gene>
    <name evidence="7" type="ORF">C3E78_06405</name>
</gene>
<dbReference type="GO" id="GO:0022857">
    <property type="term" value="F:transmembrane transporter activity"/>
    <property type="evidence" value="ECO:0007669"/>
    <property type="project" value="InterPro"/>
</dbReference>
<proteinExistence type="predicted"/>
<comment type="subcellular location">
    <subcellularLocation>
        <location evidence="1">Cell membrane</location>
        <topology evidence="1">Multi-pass membrane protein</topology>
    </subcellularLocation>
</comment>
<dbReference type="InterPro" id="IPR010290">
    <property type="entry name" value="TM_effector"/>
</dbReference>
<accession>A0A2S0WKL0</accession>
<dbReference type="OrthoDB" id="9775268at2"/>
<dbReference type="InterPro" id="IPR011008">
    <property type="entry name" value="Dimeric_a/b-barrel"/>
</dbReference>
<keyword evidence="3" id="KW-1003">Cell membrane</keyword>
<evidence type="ECO:0000256" key="1">
    <source>
        <dbReference type="ARBA" id="ARBA00004651"/>
    </source>
</evidence>
<dbReference type="CDD" id="cd06173">
    <property type="entry name" value="MFS_MefA_like"/>
    <property type="match status" value="1"/>
</dbReference>
<evidence type="ECO:0000313" key="7">
    <source>
        <dbReference type="EMBL" id="AWB91861.1"/>
    </source>
</evidence>
<dbReference type="KEGG" id="aez:C3E78_06405"/>
<dbReference type="PANTHER" id="PTHR23513:SF11">
    <property type="entry name" value="STAPHYLOFERRIN A TRANSPORTER"/>
    <property type="match status" value="1"/>
</dbReference>
<dbReference type="InterPro" id="IPR020846">
    <property type="entry name" value="MFS_dom"/>
</dbReference>
<evidence type="ECO:0000256" key="3">
    <source>
        <dbReference type="ARBA" id="ARBA00022475"/>
    </source>
</evidence>
<keyword evidence="6" id="KW-0472">Membrane</keyword>
<reference evidence="8" key="1">
    <citation type="submission" date="2018-01" db="EMBL/GenBank/DDBJ databases">
        <authorList>
            <person name="Li J."/>
        </authorList>
    </citation>
    <scope>NUCLEOTIDE SEQUENCE [LARGE SCALE GENOMIC DNA]</scope>
    <source>
        <strain evidence="8">592</strain>
    </source>
</reference>
<evidence type="ECO:0000256" key="6">
    <source>
        <dbReference type="ARBA" id="ARBA00023136"/>
    </source>
</evidence>
<evidence type="ECO:0000256" key="4">
    <source>
        <dbReference type="ARBA" id="ARBA00022692"/>
    </source>
</evidence>
<dbReference type="GO" id="GO:0005886">
    <property type="term" value="C:plasma membrane"/>
    <property type="evidence" value="ECO:0007669"/>
    <property type="project" value="UniProtKB-SubCell"/>
</dbReference>
<keyword evidence="5" id="KW-1133">Transmembrane helix</keyword>
<evidence type="ECO:0000256" key="5">
    <source>
        <dbReference type="ARBA" id="ARBA00022989"/>
    </source>
</evidence>
<keyword evidence="2" id="KW-0813">Transport</keyword>
<sequence length="521" mass="55482">MNAWAPLHNRVYRMLFIAQLISNIGLWMQTVGAQWFLVEHRSGTAVVALVQTASLLPSLLLALPAGGLADVLDRRRLLIAASTYTVLAAGATSVLAFTDLLNPALLLAMTFLLGCGSALTAPAWQAIQPELVPKEQIPAASALGSVTINAARAVGPAIAGVIVATAGPAAVFAINTLGFLVMTGALLRWRRPADDRGIDRERFGRSMVNGLHYVRSALIVRRIMLRSALFALPASALWALLPVASSEHLHYGAAGYGVVLGLLGAGAIGGVTLSPQARKRLSPNGILVASTIAYAVGLVAVALLPAWAVLPLLLVAGAAWIWTLTTLNASIQLSLAPWVRARGMSVYILVFMGSQAVGSFLWGLLASHLGLTQALLISAAMLAVVAASVRSLPLLAATGTLPRGVSTAWPTPTLVFDPEPDDGPVTIVNTFHVRPGEMEQFEQAMAAVGRARRRTGGYSWGLYRDGSDQNVRVEQFTVPSWSEFQRQRRERWTESDHDLFAAAVTHAEDGPTEPERRLFAL</sequence>
<keyword evidence="8" id="KW-1185">Reference proteome</keyword>
<dbReference type="PANTHER" id="PTHR23513">
    <property type="entry name" value="INTEGRAL MEMBRANE EFFLUX PROTEIN-RELATED"/>
    <property type="match status" value="1"/>
</dbReference>
<name>A0A2S0WKL0_9ACTN</name>
<dbReference type="RefSeq" id="WP_108577506.1">
    <property type="nucleotide sequence ID" value="NZ_CP026952.1"/>
</dbReference>
<dbReference type="EMBL" id="CP026952">
    <property type="protein sequence ID" value="AWB91861.1"/>
    <property type="molecule type" value="Genomic_DNA"/>
</dbReference>